<evidence type="ECO:0000256" key="4">
    <source>
        <dbReference type="PROSITE-ProRule" id="PRU00134"/>
    </source>
</evidence>
<keyword evidence="7" id="KW-1185">Reference proteome</keyword>
<protein>
    <recommendedName>
        <fullName evidence="5">MYND-type domain-containing protein</fullName>
    </recommendedName>
</protein>
<reference evidence="6 7" key="1">
    <citation type="submission" date="2024-01" db="EMBL/GenBank/DDBJ databases">
        <title>A draft genome for the cacao thread blight pathogen Marasmiellus scandens.</title>
        <authorList>
            <person name="Baruah I.K."/>
            <person name="Leung J."/>
            <person name="Bukari Y."/>
            <person name="Amoako-Attah I."/>
            <person name="Meinhardt L.W."/>
            <person name="Bailey B.A."/>
            <person name="Cohen S.P."/>
        </authorList>
    </citation>
    <scope>NUCLEOTIDE SEQUENCE [LARGE SCALE GENOMIC DNA]</scope>
    <source>
        <strain evidence="6 7">GH-19</strain>
    </source>
</reference>
<keyword evidence="3" id="KW-0862">Zinc</keyword>
<name>A0ABR1JPS7_9AGAR</name>
<dbReference type="EMBL" id="JBANRG010000011">
    <property type="protein sequence ID" value="KAK7462259.1"/>
    <property type="molecule type" value="Genomic_DNA"/>
</dbReference>
<evidence type="ECO:0000259" key="5">
    <source>
        <dbReference type="PROSITE" id="PS50865"/>
    </source>
</evidence>
<proteinExistence type="predicted"/>
<gene>
    <name evidence="6" type="ORF">VKT23_007860</name>
</gene>
<dbReference type="Proteomes" id="UP001498398">
    <property type="component" value="Unassembled WGS sequence"/>
</dbReference>
<comment type="caution">
    <text evidence="6">The sequence shown here is derived from an EMBL/GenBank/DDBJ whole genome shotgun (WGS) entry which is preliminary data.</text>
</comment>
<feature type="domain" description="MYND-type" evidence="5">
    <location>
        <begin position="291"/>
        <end position="338"/>
    </location>
</feature>
<dbReference type="Pfam" id="PF01753">
    <property type="entry name" value="zf-MYND"/>
    <property type="match status" value="1"/>
</dbReference>
<evidence type="ECO:0000256" key="2">
    <source>
        <dbReference type="ARBA" id="ARBA00022771"/>
    </source>
</evidence>
<dbReference type="Gene3D" id="6.10.140.2220">
    <property type="match status" value="1"/>
</dbReference>
<keyword evidence="2 4" id="KW-0863">Zinc-finger</keyword>
<organism evidence="6 7">
    <name type="scientific">Marasmiellus scandens</name>
    <dbReference type="NCBI Taxonomy" id="2682957"/>
    <lineage>
        <taxon>Eukaryota</taxon>
        <taxon>Fungi</taxon>
        <taxon>Dikarya</taxon>
        <taxon>Basidiomycota</taxon>
        <taxon>Agaricomycotina</taxon>
        <taxon>Agaricomycetes</taxon>
        <taxon>Agaricomycetidae</taxon>
        <taxon>Agaricales</taxon>
        <taxon>Marasmiineae</taxon>
        <taxon>Omphalotaceae</taxon>
        <taxon>Marasmiellus</taxon>
    </lineage>
</organism>
<keyword evidence="1" id="KW-0479">Metal-binding</keyword>
<evidence type="ECO:0000256" key="1">
    <source>
        <dbReference type="ARBA" id="ARBA00022723"/>
    </source>
</evidence>
<evidence type="ECO:0000256" key="3">
    <source>
        <dbReference type="ARBA" id="ARBA00022833"/>
    </source>
</evidence>
<evidence type="ECO:0000313" key="6">
    <source>
        <dbReference type="EMBL" id="KAK7462259.1"/>
    </source>
</evidence>
<dbReference type="SUPFAM" id="SSF144232">
    <property type="entry name" value="HIT/MYND zinc finger-like"/>
    <property type="match status" value="1"/>
</dbReference>
<accession>A0ABR1JPS7</accession>
<evidence type="ECO:0000313" key="7">
    <source>
        <dbReference type="Proteomes" id="UP001498398"/>
    </source>
</evidence>
<sequence>MAGYTQVPFVITSDTFPKVQDALSKPEKWNSGWETFYRTKSPFIDPFNSFQIALAENQKHSATKGHPGTISSQNMYDYTLLHSSTCEIQHRIGVKTIDALSGADFERRWVEGTDAVTRKKHALRALSNAGSLARNLNLARLYSLDILRVEYLGGDGQVLIDLLKAITPDDISVVPKEPYYFPEKTWDGLLAEKEGGSNEFEKYTVKEVLILRTKLIYLVVEGMMDSFLDKPLPTVLVQKVRNQRSPSERRGDNGQFWKEMKMMWGEQEGKGKGREELNAWKDRKSRRGIQCHNCQKEEKEGEKFSHCSKCWQDVQRDVRYCSKECQRQDWRIRHKAICGKSVDTVDEAVKASVPKTKLPAPTSRQIGPPVDGYKRSPLLVGHIRQLDMNPKIDFVLCIGPNTFVDIDCPYPPIQKLFRAARDKAMTTGDKETTAQLCHYTVWFLRAKWFDRERGFDFDAMIDRMEKEFEFPELRKAMLEMQSRQWADGQLRRPPLLQSLSPIEWITWLKMDKVDMERRL</sequence>
<dbReference type="PROSITE" id="PS50865">
    <property type="entry name" value="ZF_MYND_2"/>
    <property type="match status" value="1"/>
</dbReference>
<dbReference type="InterPro" id="IPR002893">
    <property type="entry name" value="Znf_MYND"/>
</dbReference>